<keyword evidence="3" id="KW-1185">Reference proteome</keyword>
<organism evidence="2 3">
    <name type="scientific">Glossina brevipalpis</name>
    <dbReference type="NCBI Taxonomy" id="37001"/>
    <lineage>
        <taxon>Eukaryota</taxon>
        <taxon>Metazoa</taxon>
        <taxon>Ecdysozoa</taxon>
        <taxon>Arthropoda</taxon>
        <taxon>Hexapoda</taxon>
        <taxon>Insecta</taxon>
        <taxon>Pterygota</taxon>
        <taxon>Neoptera</taxon>
        <taxon>Endopterygota</taxon>
        <taxon>Diptera</taxon>
        <taxon>Brachycera</taxon>
        <taxon>Muscomorpha</taxon>
        <taxon>Hippoboscoidea</taxon>
        <taxon>Glossinidae</taxon>
        <taxon>Glossina</taxon>
    </lineage>
</organism>
<keyword evidence="1" id="KW-0812">Transmembrane</keyword>
<feature type="transmembrane region" description="Helical" evidence="1">
    <location>
        <begin position="30"/>
        <end position="49"/>
    </location>
</feature>
<reference evidence="3" key="1">
    <citation type="submission" date="2014-03" db="EMBL/GenBank/DDBJ databases">
        <authorList>
            <person name="Aksoy S."/>
            <person name="Warren W."/>
            <person name="Wilson R.K."/>
        </authorList>
    </citation>
    <scope>NUCLEOTIDE SEQUENCE [LARGE SCALE GENOMIC DNA]</scope>
    <source>
        <strain evidence="3">IAEA</strain>
    </source>
</reference>
<accession>A0A1A9VZD8</accession>
<keyword evidence="1" id="KW-1133">Transmembrane helix</keyword>
<evidence type="ECO:0000313" key="2">
    <source>
        <dbReference type="EnsemblMetazoa" id="GBRI000283-PA"/>
    </source>
</evidence>
<reference evidence="2" key="2">
    <citation type="submission" date="2020-05" db="UniProtKB">
        <authorList>
            <consortium name="EnsemblMetazoa"/>
        </authorList>
    </citation>
    <scope>IDENTIFICATION</scope>
    <source>
        <strain evidence="2">IAEA</strain>
    </source>
</reference>
<sequence>MKMSIAVADFIRFQGHIYTFTSVVSKMHCSIVVILIMAIATFMIHYRVLPMTSTARCLHLTGVSCFSMSHL</sequence>
<proteinExistence type="predicted"/>
<dbReference type="Proteomes" id="UP000091820">
    <property type="component" value="Unassembled WGS sequence"/>
</dbReference>
<dbReference type="VEuPathDB" id="VectorBase:GBRI000283"/>
<keyword evidence="1" id="KW-0472">Membrane</keyword>
<evidence type="ECO:0000256" key="1">
    <source>
        <dbReference type="SAM" id="Phobius"/>
    </source>
</evidence>
<dbReference type="AlphaFoldDB" id="A0A1A9VZD8"/>
<dbReference type="EnsemblMetazoa" id="GBRI000283-RA">
    <property type="protein sequence ID" value="GBRI000283-PA"/>
    <property type="gene ID" value="GBRI000283"/>
</dbReference>
<evidence type="ECO:0000313" key="3">
    <source>
        <dbReference type="Proteomes" id="UP000091820"/>
    </source>
</evidence>
<name>A0A1A9VZD8_9MUSC</name>
<protein>
    <submittedName>
        <fullName evidence="2">Uncharacterized protein</fullName>
    </submittedName>
</protein>